<protein>
    <submittedName>
        <fullName evidence="2">4-hydroxyproline epimerase</fullName>
        <ecNumber evidence="2">5.1.1.8</ecNumber>
    </submittedName>
</protein>
<comment type="caution">
    <text evidence="2">The sequence shown here is derived from an EMBL/GenBank/DDBJ whole genome shotgun (WGS) entry which is preliminary data.</text>
</comment>
<dbReference type="SUPFAM" id="SSF54506">
    <property type="entry name" value="Diaminopimelate epimerase-like"/>
    <property type="match status" value="1"/>
</dbReference>
<evidence type="ECO:0000313" key="3">
    <source>
        <dbReference type="Proteomes" id="UP001597201"/>
    </source>
</evidence>
<dbReference type="Gene3D" id="3.10.310.10">
    <property type="entry name" value="Diaminopimelate Epimerase, Chain A, domain 1"/>
    <property type="match status" value="2"/>
</dbReference>
<proteinExistence type="inferred from homology"/>
<sequence length="336" mass="37142">MSRNVFSCIDAHTCGNPVRVISKGGPELIGDTMSQKRQHFLKEFDWIRTGLMFEPRGHDMMSGSILYAPHDPENDFSILFIETSGCLPMCGHGTIGTITVAIEEGLVKPKTPGKIRMEAPAGLVLIEYQQTCKKVDWVKLTNVKSYLAESELTIQSSDLGEIIFDVAYGGNFYAIVDPQNNFGGIEHYSAGDLIRLSQELRKEINKKYPDRFVHPNDSTIRDVSHLLWTGKPLDPKSSGRNAVFYGEKAIDRSPCGTGTSARMAQLFAKGLLKEGGDFVHESFIGSTFTGRIEGVTTLGDKIAIVPSIQGWAKIYGYNQIIIDDDDDPYAHGFQVI</sequence>
<organism evidence="2 3">
    <name type="scientific">Namhaeicola litoreus</name>
    <dbReference type="NCBI Taxonomy" id="1052145"/>
    <lineage>
        <taxon>Bacteria</taxon>
        <taxon>Pseudomonadati</taxon>
        <taxon>Bacteroidota</taxon>
        <taxon>Flavobacteriia</taxon>
        <taxon>Flavobacteriales</taxon>
        <taxon>Flavobacteriaceae</taxon>
        <taxon>Namhaeicola</taxon>
    </lineage>
</organism>
<dbReference type="PIRSF" id="PIRSF029792">
    <property type="entry name" value="Pro_racemase"/>
    <property type="match status" value="1"/>
</dbReference>
<dbReference type="SFLD" id="SFLDS00028">
    <property type="entry name" value="Proline_Racemase"/>
    <property type="match status" value="1"/>
</dbReference>
<dbReference type="Pfam" id="PF05544">
    <property type="entry name" value="Pro_racemase"/>
    <property type="match status" value="1"/>
</dbReference>
<evidence type="ECO:0000313" key="2">
    <source>
        <dbReference type="EMBL" id="MFD1314680.1"/>
    </source>
</evidence>
<keyword evidence="2" id="KW-0413">Isomerase</keyword>
<comment type="similarity">
    <text evidence="1">Belongs to the proline racemase family.</text>
</comment>
<name>A0ABW3Y182_9FLAO</name>
<dbReference type="EC" id="5.1.1.8" evidence="2"/>
<keyword evidence="3" id="KW-1185">Reference proteome</keyword>
<reference evidence="3" key="1">
    <citation type="journal article" date="2019" name="Int. J. Syst. Evol. Microbiol.">
        <title>The Global Catalogue of Microorganisms (GCM) 10K type strain sequencing project: providing services to taxonomists for standard genome sequencing and annotation.</title>
        <authorList>
            <consortium name="The Broad Institute Genomics Platform"/>
            <consortium name="The Broad Institute Genome Sequencing Center for Infectious Disease"/>
            <person name="Wu L."/>
            <person name="Ma J."/>
        </authorList>
    </citation>
    <scope>NUCLEOTIDE SEQUENCE [LARGE SCALE GENOMIC DNA]</scope>
    <source>
        <strain evidence="3">CCUG 61485</strain>
    </source>
</reference>
<dbReference type="Proteomes" id="UP001597201">
    <property type="component" value="Unassembled WGS sequence"/>
</dbReference>
<dbReference type="RefSeq" id="WP_377176521.1">
    <property type="nucleotide sequence ID" value="NZ_JBHTMY010000002.1"/>
</dbReference>
<dbReference type="PANTHER" id="PTHR33442:SF5">
    <property type="entry name" value="BIFUNCTIONAL TRANS-3-HYDROXY-L-PROLINE DEHYDRATASE_2-EPIMERASE"/>
    <property type="match status" value="1"/>
</dbReference>
<dbReference type="GO" id="GO:0047580">
    <property type="term" value="F:4-hydroxyproline epimerase activity"/>
    <property type="evidence" value="ECO:0007669"/>
    <property type="project" value="UniProtKB-EC"/>
</dbReference>
<dbReference type="PANTHER" id="PTHR33442">
    <property type="entry name" value="TRANS-3-HYDROXY-L-PROLINE DEHYDRATASE"/>
    <property type="match status" value="1"/>
</dbReference>
<accession>A0ABW3Y182</accession>
<gene>
    <name evidence="2" type="ORF">ACFQ39_03555</name>
</gene>
<evidence type="ECO:0000256" key="1">
    <source>
        <dbReference type="ARBA" id="ARBA00007529"/>
    </source>
</evidence>
<dbReference type="InterPro" id="IPR008794">
    <property type="entry name" value="Pro_racemase_fam"/>
</dbReference>
<dbReference type="EMBL" id="JBHTMY010000002">
    <property type="protein sequence ID" value="MFD1314680.1"/>
    <property type="molecule type" value="Genomic_DNA"/>
</dbReference>
<dbReference type="NCBIfam" id="NF010578">
    <property type="entry name" value="PRK13971.1"/>
    <property type="match status" value="1"/>
</dbReference>